<proteinExistence type="inferred from homology"/>
<evidence type="ECO:0000313" key="11">
    <source>
        <dbReference type="EMBL" id="TQV78793.1"/>
    </source>
</evidence>
<sequence>MTTTSERLTSTAGVLSEAFLLNYPQKAARYMEKIPAAEAASIFQQHPVPSGKAVWVFLSPGAADQILGKMPDKVVAELLAVLDANLGVALLGRLDEARQAQILACAHADIAREMRELLTFPEDTAGRLMQTRVMALNENITVEEAIRQLKAAGRTDTDHLFLLDDNARLTGRLAGNRLALTDKTQRLSHLALPMLLTVHTLDPKDEVVERLEAAKTDAVPVLDSDDNLVGVIKTAALYQDIKEELVTNMQTMVGASKDEKALSSSLFSVRKRLPWLQINLLTAFAAAAVVGAFEGLIAQFTALAILLPVAAGQSGNAGAQALAVTMRGLTLREITTRSWLRILLKEMSTGFINGVAIALTCAVGVWVWSQSLGLALVIALSMVVSLVIAGSAGALVPILLKKLGQDPAQSSSIVLTTVTDIAGFMSFLGIATLLSGMLPQG</sequence>
<evidence type="ECO:0000256" key="5">
    <source>
        <dbReference type="ARBA" id="ARBA00022842"/>
    </source>
</evidence>
<keyword evidence="4 9" id="KW-0812">Transmembrane</keyword>
<dbReference type="InterPro" id="IPR000644">
    <property type="entry name" value="CBS_dom"/>
</dbReference>
<gene>
    <name evidence="11" type="ORF">FKG94_12285</name>
</gene>
<dbReference type="SMART" id="SM00924">
    <property type="entry name" value="MgtE_N"/>
    <property type="match status" value="1"/>
</dbReference>
<dbReference type="InterPro" id="IPR006667">
    <property type="entry name" value="SLC41_membr_dom"/>
</dbReference>
<dbReference type="EMBL" id="VHSG01000012">
    <property type="protein sequence ID" value="TQV78793.1"/>
    <property type="molecule type" value="Genomic_DNA"/>
</dbReference>
<dbReference type="Proteomes" id="UP000319732">
    <property type="component" value="Unassembled WGS sequence"/>
</dbReference>
<dbReference type="GO" id="GO:0016020">
    <property type="term" value="C:membrane"/>
    <property type="evidence" value="ECO:0007669"/>
    <property type="project" value="UniProtKB-SubCell"/>
</dbReference>
<protein>
    <submittedName>
        <fullName evidence="11">Magnesium transporter</fullName>
    </submittedName>
</protein>
<dbReference type="RefSeq" id="WP_142904628.1">
    <property type="nucleotide sequence ID" value="NZ_ML660093.1"/>
</dbReference>
<keyword evidence="5" id="KW-0460">Magnesium</keyword>
<dbReference type="Gene3D" id="3.10.580.10">
    <property type="entry name" value="CBS-domain"/>
    <property type="match status" value="1"/>
</dbReference>
<feature type="transmembrane region" description="Helical" evidence="9">
    <location>
        <begin position="350"/>
        <end position="368"/>
    </location>
</feature>
<evidence type="ECO:0000259" key="10">
    <source>
        <dbReference type="PROSITE" id="PS51371"/>
    </source>
</evidence>
<dbReference type="OrthoDB" id="9790355at2"/>
<evidence type="ECO:0000313" key="12">
    <source>
        <dbReference type="Proteomes" id="UP000319732"/>
    </source>
</evidence>
<dbReference type="InterPro" id="IPR036739">
    <property type="entry name" value="SLC41_membr_dom_sf"/>
</dbReference>
<evidence type="ECO:0000256" key="6">
    <source>
        <dbReference type="ARBA" id="ARBA00022989"/>
    </source>
</evidence>
<comment type="similarity">
    <text evidence="2">Belongs to the SLC41A transporter family.</text>
</comment>
<keyword evidence="7 9" id="KW-0472">Membrane</keyword>
<dbReference type="SUPFAM" id="SSF158791">
    <property type="entry name" value="MgtE N-terminal domain-like"/>
    <property type="match status" value="1"/>
</dbReference>
<dbReference type="PANTHER" id="PTHR41394">
    <property type="entry name" value="MAGNESIUM TRANSPORTER MGTE"/>
    <property type="match status" value="1"/>
</dbReference>
<keyword evidence="12" id="KW-1185">Reference proteome</keyword>
<evidence type="ECO:0000256" key="3">
    <source>
        <dbReference type="ARBA" id="ARBA00022448"/>
    </source>
</evidence>
<dbReference type="Pfam" id="PF03448">
    <property type="entry name" value="MgtE_N"/>
    <property type="match status" value="1"/>
</dbReference>
<evidence type="ECO:0000256" key="2">
    <source>
        <dbReference type="ARBA" id="ARBA00009749"/>
    </source>
</evidence>
<dbReference type="SUPFAM" id="SSF54631">
    <property type="entry name" value="CBS-domain pair"/>
    <property type="match status" value="1"/>
</dbReference>
<dbReference type="InterPro" id="IPR006668">
    <property type="entry name" value="Mg_transptr_MgtE_intracell_dom"/>
</dbReference>
<dbReference type="Pfam" id="PF01769">
    <property type="entry name" value="MgtE"/>
    <property type="match status" value="1"/>
</dbReference>
<name>A0A545TNJ1_9GAMM</name>
<dbReference type="Gene3D" id="1.10.357.20">
    <property type="entry name" value="SLC41 divalent cation transporters, integral membrane domain"/>
    <property type="match status" value="1"/>
</dbReference>
<dbReference type="AlphaFoldDB" id="A0A545TNJ1"/>
<dbReference type="GO" id="GO:0008324">
    <property type="term" value="F:monoatomic cation transmembrane transporter activity"/>
    <property type="evidence" value="ECO:0007669"/>
    <property type="project" value="InterPro"/>
</dbReference>
<keyword evidence="3" id="KW-0813">Transport</keyword>
<dbReference type="Pfam" id="PF00571">
    <property type="entry name" value="CBS"/>
    <property type="match status" value="2"/>
</dbReference>
<keyword evidence="8" id="KW-0129">CBS domain</keyword>
<organism evidence="11 12">
    <name type="scientific">Exilibacterium tricleocarpae</name>
    <dbReference type="NCBI Taxonomy" id="2591008"/>
    <lineage>
        <taxon>Bacteria</taxon>
        <taxon>Pseudomonadati</taxon>
        <taxon>Pseudomonadota</taxon>
        <taxon>Gammaproteobacteria</taxon>
        <taxon>Cellvibrionales</taxon>
        <taxon>Cellvibrionaceae</taxon>
        <taxon>Exilibacterium</taxon>
    </lineage>
</organism>
<dbReference type="InterPro" id="IPR046342">
    <property type="entry name" value="CBS_dom_sf"/>
</dbReference>
<evidence type="ECO:0000256" key="1">
    <source>
        <dbReference type="ARBA" id="ARBA00004141"/>
    </source>
</evidence>
<dbReference type="PROSITE" id="PS51371">
    <property type="entry name" value="CBS"/>
    <property type="match status" value="1"/>
</dbReference>
<accession>A0A545TNJ1</accession>
<evidence type="ECO:0000256" key="9">
    <source>
        <dbReference type="SAM" id="Phobius"/>
    </source>
</evidence>
<evidence type="ECO:0000256" key="7">
    <source>
        <dbReference type="ARBA" id="ARBA00023136"/>
    </source>
</evidence>
<dbReference type="PANTHER" id="PTHR41394:SF5">
    <property type="entry name" value="SLC41A_MGTE INTEGRAL MEMBRANE DOMAIN-CONTAINING PROTEIN"/>
    <property type="match status" value="1"/>
</dbReference>
<feature type="transmembrane region" description="Helical" evidence="9">
    <location>
        <begin position="273"/>
        <end position="293"/>
    </location>
</feature>
<feature type="transmembrane region" description="Helical" evidence="9">
    <location>
        <begin position="412"/>
        <end position="438"/>
    </location>
</feature>
<reference evidence="11 12" key="1">
    <citation type="submission" date="2019-06" db="EMBL/GenBank/DDBJ databases">
        <title>Whole genome sequence for Cellvibrionaceae sp. R142.</title>
        <authorList>
            <person name="Wang G."/>
        </authorList>
    </citation>
    <scope>NUCLEOTIDE SEQUENCE [LARGE SCALE GENOMIC DNA]</scope>
    <source>
        <strain evidence="11 12">R142</strain>
    </source>
</reference>
<feature type="transmembrane region" description="Helical" evidence="9">
    <location>
        <begin position="374"/>
        <end position="400"/>
    </location>
</feature>
<comment type="caution">
    <text evidence="11">The sequence shown here is derived from an EMBL/GenBank/DDBJ whole genome shotgun (WGS) entry which is preliminary data.</text>
</comment>
<dbReference type="SUPFAM" id="SSF161093">
    <property type="entry name" value="MgtE membrane domain-like"/>
    <property type="match status" value="1"/>
</dbReference>
<keyword evidence="6 9" id="KW-1133">Transmembrane helix</keyword>
<feature type="domain" description="CBS" evidence="10">
    <location>
        <begin position="191"/>
        <end position="247"/>
    </location>
</feature>
<evidence type="ECO:0000256" key="8">
    <source>
        <dbReference type="PROSITE-ProRule" id="PRU00703"/>
    </source>
</evidence>
<comment type="subcellular location">
    <subcellularLocation>
        <location evidence="1">Membrane</location>
        <topology evidence="1">Multi-pass membrane protein</topology>
    </subcellularLocation>
</comment>
<evidence type="ECO:0000256" key="4">
    <source>
        <dbReference type="ARBA" id="ARBA00022692"/>
    </source>
</evidence>